<proteinExistence type="inferred from homology"/>
<dbReference type="GO" id="GO:0012505">
    <property type="term" value="C:endomembrane system"/>
    <property type="evidence" value="ECO:0007669"/>
    <property type="project" value="UniProtKB-SubCell"/>
</dbReference>
<dbReference type="PANTHER" id="PTHR12145:SF36">
    <property type="entry name" value="MANNAN ENDO-1,6-ALPHA-MANNOSIDASE DCW1"/>
    <property type="match status" value="1"/>
</dbReference>
<feature type="transmembrane region" description="Helical" evidence="12">
    <location>
        <begin position="434"/>
        <end position="459"/>
    </location>
</feature>
<dbReference type="InterPro" id="IPR008928">
    <property type="entry name" value="6-hairpin_glycosidase_sf"/>
</dbReference>
<gene>
    <name evidence="14" type="ORF">QBC46DRAFT_390854</name>
</gene>
<comment type="subcellular location">
    <subcellularLocation>
        <location evidence="2">Endomembrane system</location>
    </subcellularLocation>
</comment>
<evidence type="ECO:0000256" key="6">
    <source>
        <dbReference type="ARBA" id="ARBA00022801"/>
    </source>
</evidence>
<organism evidence="14 15">
    <name type="scientific">Diplogelasinospora grovesii</name>
    <dbReference type="NCBI Taxonomy" id="303347"/>
    <lineage>
        <taxon>Eukaryota</taxon>
        <taxon>Fungi</taxon>
        <taxon>Dikarya</taxon>
        <taxon>Ascomycota</taxon>
        <taxon>Pezizomycotina</taxon>
        <taxon>Sordariomycetes</taxon>
        <taxon>Sordariomycetidae</taxon>
        <taxon>Sordariales</taxon>
        <taxon>Diplogelasinosporaceae</taxon>
        <taxon>Diplogelasinospora</taxon>
    </lineage>
</organism>
<dbReference type="FunFam" id="1.50.10.20:FF:000006">
    <property type="entry name" value="Mannan endo-1,6-alpha-mannosidase"/>
    <property type="match status" value="1"/>
</dbReference>
<keyword evidence="8" id="KW-0325">Glycoprotein</keyword>
<evidence type="ECO:0000256" key="1">
    <source>
        <dbReference type="ARBA" id="ARBA00001452"/>
    </source>
</evidence>
<evidence type="ECO:0000256" key="12">
    <source>
        <dbReference type="SAM" id="Phobius"/>
    </source>
</evidence>
<evidence type="ECO:0000256" key="11">
    <source>
        <dbReference type="SAM" id="MobiDB-lite"/>
    </source>
</evidence>
<feature type="signal peptide" evidence="13">
    <location>
        <begin position="1"/>
        <end position="17"/>
    </location>
</feature>
<evidence type="ECO:0000256" key="10">
    <source>
        <dbReference type="PIRNR" id="PIRNR016302"/>
    </source>
</evidence>
<keyword evidence="9 10" id="KW-0326">Glycosidase</keyword>
<dbReference type="GO" id="GO:0016052">
    <property type="term" value="P:carbohydrate catabolic process"/>
    <property type="evidence" value="ECO:0007669"/>
    <property type="project" value="InterPro"/>
</dbReference>
<feature type="region of interest" description="Disordered" evidence="11">
    <location>
        <begin position="402"/>
        <end position="431"/>
    </location>
</feature>
<evidence type="ECO:0000256" key="5">
    <source>
        <dbReference type="ARBA" id="ARBA00022729"/>
    </source>
</evidence>
<dbReference type="PIRSF" id="PIRSF016302">
    <property type="entry name" value="Man_a_manosd"/>
    <property type="match status" value="1"/>
</dbReference>
<dbReference type="GO" id="GO:0009272">
    <property type="term" value="P:fungal-type cell wall biogenesis"/>
    <property type="evidence" value="ECO:0007669"/>
    <property type="project" value="TreeGrafter"/>
</dbReference>
<evidence type="ECO:0000256" key="2">
    <source>
        <dbReference type="ARBA" id="ARBA00004308"/>
    </source>
</evidence>
<keyword evidence="7 12" id="KW-0472">Membrane</keyword>
<comment type="catalytic activity">
    <reaction evidence="1 10">
        <text>Random hydrolysis of (1-&gt;6)-alpha-D-mannosidic linkages in unbranched (1-&gt;6)-mannans.</text>
        <dbReference type="EC" id="3.2.1.101"/>
    </reaction>
</comment>
<keyword evidence="5 13" id="KW-0732">Signal</keyword>
<name>A0AAN6N4K6_9PEZI</name>
<dbReference type="InterPro" id="IPR005198">
    <property type="entry name" value="Glyco_hydro_76"/>
</dbReference>
<evidence type="ECO:0000313" key="15">
    <source>
        <dbReference type="Proteomes" id="UP001303473"/>
    </source>
</evidence>
<keyword evidence="12" id="KW-0812">Transmembrane</keyword>
<dbReference type="InterPro" id="IPR014480">
    <property type="entry name" value="Mannan-1_6-alpha_mannosidase"/>
</dbReference>
<protein>
    <recommendedName>
        <fullName evidence="4 10">Mannan endo-1,6-alpha-mannosidase</fullName>
        <ecNumber evidence="4 10">3.2.1.101</ecNumber>
    </recommendedName>
</protein>
<dbReference type="EC" id="3.2.1.101" evidence="4 10"/>
<reference evidence="15" key="1">
    <citation type="journal article" date="2023" name="Mol. Phylogenet. Evol.">
        <title>Genome-scale phylogeny and comparative genomics of the fungal order Sordariales.</title>
        <authorList>
            <person name="Hensen N."/>
            <person name="Bonometti L."/>
            <person name="Westerberg I."/>
            <person name="Brannstrom I.O."/>
            <person name="Guillou S."/>
            <person name="Cros-Aarteil S."/>
            <person name="Calhoun S."/>
            <person name="Haridas S."/>
            <person name="Kuo A."/>
            <person name="Mondo S."/>
            <person name="Pangilinan J."/>
            <person name="Riley R."/>
            <person name="LaButti K."/>
            <person name="Andreopoulos B."/>
            <person name="Lipzen A."/>
            <person name="Chen C."/>
            <person name="Yan M."/>
            <person name="Daum C."/>
            <person name="Ng V."/>
            <person name="Clum A."/>
            <person name="Steindorff A."/>
            <person name="Ohm R.A."/>
            <person name="Martin F."/>
            <person name="Silar P."/>
            <person name="Natvig D.O."/>
            <person name="Lalanne C."/>
            <person name="Gautier V."/>
            <person name="Ament-Velasquez S.L."/>
            <person name="Kruys A."/>
            <person name="Hutchinson M.I."/>
            <person name="Powell A.J."/>
            <person name="Barry K."/>
            <person name="Miller A.N."/>
            <person name="Grigoriev I.V."/>
            <person name="Debuchy R."/>
            <person name="Gladieux P."/>
            <person name="Hiltunen Thoren M."/>
            <person name="Johannesson H."/>
        </authorList>
    </citation>
    <scope>NUCLEOTIDE SEQUENCE [LARGE SCALE GENOMIC DNA]</scope>
    <source>
        <strain evidence="15">CBS 340.73</strain>
    </source>
</reference>
<evidence type="ECO:0000256" key="13">
    <source>
        <dbReference type="SAM" id="SignalP"/>
    </source>
</evidence>
<dbReference type="Proteomes" id="UP001303473">
    <property type="component" value="Unassembled WGS sequence"/>
</dbReference>
<feature type="chain" id="PRO_5042931283" description="Mannan endo-1,6-alpha-mannosidase" evidence="13">
    <location>
        <begin position="18"/>
        <end position="488"/>
    </location>
</feature>
<keyword evidence="15" id="KW-1185">Reference proteome</keyword>
<evidence type="ECO:0000256" key="7">
    <source>
        <dbReference type="ARBA" id="ARBA00023136"/>
    </source>
</evidence>
<dbReference type="AlphaFoldDB" id="A0AAN6N4K6"/>
<comment type="caution">
    <text evidence="14">The sequence shown here is derived from an EMBL/GenBank/DDBJ whole genome shotgun (WGS) entry which is preliminary data.</text>
</comment>
<sequence>MLAKAATTLLAASSALAALQVDLESPDSIKAAARQVAYDLLTYYKGNQSGMTPGILPGPPPAGDYYWWEGGALWGTMIDYWHYTGDTSYNEVTTQAMLFQASPPQNSYMPPNWTASLGNDDQGFWGMSAMLAAEVNFPNPPKDQAQWLALAQAVFNTQASPDRHDTTCNGGLRWQIPLANIGYDYKNSIANGIFFNLGARLARYTGNATYYDWAVKTWDWVEGVGLMSESYDVYDGAHVEYNCTDIFKAQFSYNAGVFLQGAAFMYNYTNGSQIWHDRVTGLVNRTIEVFFANGPIVEVSCELEGKITCKTDMLSFKGYTHRWMAQTTQLAPFTHDLIMKTLRNSTAAAVKSCQGGDNGRQCGFRWTTGGYDGLTGAGQEMSVLAALSTLLIDQIKITGPVTNGTGGTSVGNPNAGGDPNPFQPHPPATTADRAGAGVLTAFVLSSLMGTLLWMSFGWGETAAAPVRRKGKKLVKVPRIRTEMVEVLS</sequence>
<dbReference type="Gene3D" id="1.50.10.20">
    <property type="match status" value="1"/>
</dbReference>
<dbReference type="Pfam" id="PF03663">
    <property type="entry name" value="Glyco_hydro_76"/>
    <property type="match status" value="1"/>
</dbReference>
<evidence type="ECO:0000313" key="14">
    <source>
        <dbReference type="EMBL" id="KAK3938128.1"/>
    </source>
</evidence>
<keyword evidence="12" id="KW-1133">Transmembrane helix</keyword>
<evidence type="ECO:0000256" key="3">
    <source>
        <dbReference type="ARBA" id="ARBA00009699"/>
    </source>
</evidence>
<evidence type="ECO:0000256" key="4">
    <source>
        <dbReference type="ARBA" id="ARBA00012350"/>
    </source>
</evidence>
<dbReference type="PANTHER" id="PTHR12145">
    <property type="entry name" value="MANNAN ENDO-1,6-ALPHA-MANNOSIDASE DCW1"/>
    <property type="match status" value="1"/>
</dbReference>
<keyword evidence="6 10" id="KW-0378">Hydrolase</keyword>
<dbReference type="EMBL" id="MU853836">
    <property type="protein sequence ID" value="KAK3938128.1"/>
    <property type="molecule type" value="Genomic_DNA"/>
</dbReference>
<evidence type="ECO:0000256" key="8">
    <source>
        <dbReference type="ARBA" id="ARBA00023180"/>
    </source>
</evidence>
<dbReference type="SUPFAM" id="SSF48208">
    <property type="entry name" value="Six-hairpin glycosidases"/>
    <property type="match status" value="1"/>
</dbReference>
<evidence type="ECO:0000256" key="9">
    <source>
        <dbReference type="ARBA" id="ARBA00023295"/>
    </source>
</evidence>
<accession>A0AAN6N4K6</accession>
<comment type="similarity">
    <text evidence="3 10">Belongs to the glycosyl hydrolase 76 family.</text>
</comment>
<dbReference type="GO" id="GO:0008496">
    <property type="term" value="F:mannan endo-1,6-alpha-mannosidase activity"/>
    <property type="evidence" value="ECO:0007669"/>
    <property type="project" value="UniProtKB-UniRule"/>
</dbReference>